<evidence type="ECO:0000256" key="9">
    <source>
        <dbReference type="ARBA" id="ARBA00023239"/>
    </source>
</evidence>
<dbReference type="Proteomes" id="UP000184089">
    <property type="component" value="Unassembled WGS sequence"/>
</dbReference>
<dbReference type="GO" id="GO:0009089">
    <property type="term" value="P:lysine biosynthetic process via diaminopimelate"/>
    <property type="evidence" value="ECO:0007669"/>
    <property type="project" value="UniProtKB-UniRule"/>
</dbReference>
<dbReference type="Proteomes" id="UP000474718">
    <property type="component" value="Unassembled WGS sequence"/>
</dbReference>
<evidence type="ECO:0000256" key="2">
    <source>
        <dbReference type="ARBA" id="ARBA00005120"/>
    </source>
</evidence>
<feature type="active site" description="Proton donor/acceptor" evidence="12 14">
    <location>
        <position position="137"/>
    </location>
</feature>
<name>A0AAQ1RV32_9FIRM</name>
<feature type="active site" description="Schiff-base intermediate with substrate" evidence="12 14">
    <location>
        <position position="165"/>
    </location>
</feature>
<evidence type="ECO:0000256" key="3">
    <source>
        <dbReference type="ARBA" id="ARBA00007592"/>
    </source>
</evidence>
<evidence type="ECO:0000313" key="17">
    <source>
        <dbReference type="EMBL" id="SHF76033.1"/>
    </source>
</evidence>
<comment type="caution">
    <text evidence="17">The sequence shown here is derived from an EMBL/GenBank/DDBJ whole genome shotgun (WGS) entry which is preliminary data.</text>
</comment>
<comment type="similarity">
    <text evidence="3 12 13">Belongs to the DapA family.</text>
</comment>
<keyword evidence="19" id="KW-1185">Reference proteome</keyword>
<comment type="subcellular location">
    <subcellularLocation>
        <location evidence="12">Cytoplasm</location>
    </subcellularLocation>
</comment>
<evidence type="ECO:0000256" key="11">
    <source>
        <dbReference type="ARBA" id="ARBA00047836"/>
    </source>
</evidence>
<dbReference type="EMBL" id="WWVX01000004">
    <property type="protein sequence ID" value="MZL69489.1"/>
    <property type="molecule type" value="Genomic_DNA"/>
</dbReference>
<keyword evidence="6 12" id="KW-0028">Amino-acid biosynthesis</keyword>
<reference evidence="16 19" key="3">
    <citation type="journal article" date="2019" name="Nat. Med.">
        <title>A library of human gut bacterial isolates paired with longitudinal multiomics data enables mechanistic microbiome research.</title>
        <authorList>
            <person name="Poyet M."/>
            <person name="Groussin M."/>
            <person name="Gibbons S.M."/>
            <person name="Avila-Pacheco J."/>
            <person name="Jiang X."/>
            <person name="Kearney S.M."/>
            <person name="Perrotta A.R."/>
            <person name="Berdy B."/>
            <person name="Zhao S."/>
            <person name="Lieberman T.D."/>
            <person name="Swanson P.K."/>
            <person name="Smith M."/>
            <person name="Roesemann S."/>
            <person name="Alexander J.E."/>
            <person name="Rich S.A."/>
            <person name="Livny J."/>
            <person name="Vlamakis H."/>
            <person name="Clish C."/>
            <person name="Bullock K."/>
            <person name="Deik A."/>
            <person name="Scott J."/>
            <person name="Pierce K.A."/>
            <person name="Xavier R.J."/>
            <person name="Alm E.J."/>
        </authorList>
    </citation>
    <scope>NUCLEOTIDE SEQUENCE [LARGE SCALE GENOMIC DNA]</scope>
    <source>
        <strain evidence="16 19">BIOML-A2</strain>
    </source>
</reference>
<evidence type="ECO:0000256" key="6">
    <source>
        <dbReference type="ARBA" id="ARBA00022605"/>
    </source>
</evidence>
<comment type="catalytic activity">
    <reaction evidence="11 12">
        <text>L-aspartate 4-semialdehyde + pyruvate = (2S,4S)-4-hydroxy-2,3,4,5-tetrahydrodipicolinate + H2O + H(+)</text>
        <dbReference type="Rhea" id="RHEA:34171"/>
        <dbReference type="ChEBI" id="CHEBI:15361"/>
        <dbReference type="ChEBI" id="CHEBI:15377"/>
        <dbReference type="ChEBI" id="CHEBI:15378"/>
        <dbReference type="ChEBI" id="CHEBI:67139"/>
        <dbReference type="ChEBI" id="CHEBI:537519"/>
        <dbReference type="EC" id="4.3.3.7"/>
    </reaction>
</comment>
<keyword evidence="8 12" id="KW-0457">Lysine biosynthesis</keyword>
<reference evidence="17" key="1">
    <citation type="submission" date="2016-11" db="EMBL/GenBank/DDBJ databases">
        <authorList>
            <person name="Varghese N."/>
            <person name="Submissions S."/>
        </authorList>
    </citation>
    <scope>NUCLEOTIDE SEQUENCE</scope>
    <source>
        <strain evidence="17">DSM 4029</strain>
    </source>
</reference>
<dbReference type="PROSITE" id="PS00666">
    <property type="entry name" value="DHDPS_2"/>
    <property type="match status" value="1"/>
</dbReference>
<dbReference type="AlphaFoldDB" id="A0AAQ1RV32"/>
<evidence type="ECO:0000256" key="4">
    <source>
        <dbReference type="ARBA" id="ARBA00012086"/>
    </source>
</evidence>
<dbReference type="SMART" id="SM01130">
    <property type="entry name" value="DHDPS"/>
    <property type="match status" value="1"/>
</dbReference>
<evidence type="ECO:0000313" key="18">
    <source>
        <dbReference type="Proteomes" id="UP000184089"/>
    </source>
</evidence>
<dbReference type="GO" id="GO:0019877">
    <property type="term" value="P:diaminopimelate biosynthetic process"/>
    <property type="evidence" value="ECO:0007669"/>
    <property type="project" value="UniProtKB-UniRule"/>
</dbReference>
<dbReference type="NCBIfam" id="TIGR00674">
    <property type="entry name" value="dapA"/>
    <property type="match status" value="1"/>
</dbReference>
<dbReference type="PANTHER" id="PTHR12128:SF66">
    <property type="entry name" value="4-HYDROXY-2-OXOGLUTARATE ALDOLASE, MITOCHONDRIAL"/>
    <property type="match status" value="1"/>
</dbReference>
<comment type="caution">
    <text evidence="12">Was originally thought to be a dihydrodipicolinate synthase (DHDPS), catalyzing the condensation of (S)-aspartate-beta-semialdehyde [(S)-ASA] and pyruvate to dihydrodipicolinate (DHDP). However, it was shown in E.coli that the product of the enzymatic reaction is not dihydrodipicolinate but in fact (4S)-4-hydroxy-2,3,4,5-tetrahydro-(2S)-dipicolinic acid (HTPA), and that the consecutive dehydration reaction leading to DHDP is not spontaneous but catalyzed by DapB.</text>
</comment>
<proteinExistence type="inferred from homology"/>
<feature type="site" description="Part of a proton relay during catalysis" evidence="12">
    <location>
        <position position="48"/>
    </location>
</feature>
<dbReference type="RefSeq" id="WP_021659136.1">
    <property type="nucleotide sequence ID" value="NZ_FQVY01000001.1"/>
</dbReference>
<keyword evidence="7 12" id="KW-0220">Diaminopimelate biosynthesis</keyword>
<evidence type="ECO:0000256" key="10">
    <source>
        <dbReference type="ARBA" id="ARBA00023270"/>
    </source>
</evidence>
<comment type="function">
    <text evidence="1 12">Catalyzes the condensation of (S)-aspartate-beta-semialdehyde [(S)-ASA] and pyruvate to 4-hydroxy-tetrahydrodipicolinate (HTPA).</text>
</comment>
<evidence type="ECO:0000256" key="15">
    <source>
        <dbReference type="PIRSR" id="PIRSR001365-2"/>
    </source>
</evidence>
<feature type="binding site" evidence="12 15">
    <location>
        <position position="49"/>
    </location>
    <ligand>
        <name>pyruvate</name>
        <dbReference type="ChEBI" id="CHEBI:15361"/>
    </ligand>
</feature>
<dbReference type="InterPro" id="IPR005263">
    <property type="entry name" value="DapA"/>
</dbReference>
<evidence type="ECO:0000313" key="16">
    <source>
        <dbReference type="EMBL" id="MZL69489.1"/>
    </source>
</evidence>
<organism evidence="17 18">
    <name type="scientific">Bittarella massiliensis</name>
    <name type="common">ex Durand et al. 2017</name>
    <dbReference type="NCBI Taxonomy" id="1720313"/>
    <lineage>
        <taxon>Bacteria</taxon>
        <taxon>Bacillati</taxon>
        <taxon>Bacillota</taxon>
        <taxon>Clostridia</taxon>
        <taxon>Eubacteriales</taxon>
        <taxon>Oscillospiraceae</taxon>
        <taxon>Bittarella (ex Durand et al. 2017)</taxon>
    </lineage>
</organism>
<evidence type="ECO:0000256" key="7">
    <source>
        <dbReference type="ARBA" id="ARBA00022915"/>
    </source>
</evidence>
<comment type="pathway">
    <text evidence="2 12">Amino-acid biosynthesis; L-lysine biosynthesis via DAP pathway; (S)-tetrahydrodipicolinate from L-aspartate: step 3/4.</text>
</comment>
<protein>
    <recommendedName>
        <fullName evidence="4 12">4-hydroxy-tetrahydrodipicolinate synthase</fullName>
        <shortName evidence="12">HTPA synthase</shortName>
        <ecNumber evidence="4 12">4.3.3.7</ecNumber>
    </recommendedName>
</protein>
<dbReference type="Pfam" id="PF00701">
    <property type="entry name" value="DHDPS"/>
    <property type="match status" value="1"/>
</dbReference>
<dbReference type="HAMAP" id="MF_00418">
    <property type="entry name" value="DapA"/>
    <property type="match status" value="1"/>
</dbReference>
<dbReference type="Gene3D" id="3.20.20.70">
    <property type="entry name" value="Aldolase class I"/>
    <property type="match status" value="1"/>
</dbReference>
<evidence type="ECO:0000256" key="1">
    <source>
        <dbReference type="ARBA" id="ARBA00003294"/>
    </source>
</evidence>
<evidence type="ECO:0000256" key="12">
    <source>
        <dbReference type="HAMAP-Rule" id="MF_00418"/>
    </source>
</evidence>
<keyword evidence="10 12" id="KW-0704">Schiff base</keyword>
<keyword evidence="5 12" id="KW-0963">Cytoplasm</keyword>
<keyword evidence="9 12" id="KW-0456">Lyase</keyword>
<evidence type="ECO:0000313" key="19">
    <source>
        <dbReference type="Proteomes" id="UP000474718"/>
    </source>
</evidence>
<feature type="binding site" evidence="12 15">
    <location>
        <position position="207"/>
    </location>
    <ligand>
        <name>pyruvate</name>
        <dbReference type="ChEBI" id="CHEBI:15361"/>
    </ligand>
</feature>
<evidence type="ECO:0000256" key="14">
    <source>
        <dbReference type="PIRSR" id="PIRSR001365-1"/>
    </source>
</evidence>
<evidence type="ECO:0000256" key="5">
    <source>
        <dbReference type="ARBA" id="ARBA00022490"/>
    </source>
</evidence>
<dbReference type="GO" id="GO:0008840">
    <property type="term" value="F:4-hydroxy-tetrahydrodipicolinate synthase activity"/>
    <property type="evidence" value="ECO:0007669"/>
    <property type="project" value="UniProtKB-UniRule"/>
</dbReference>
<evidence type="ECO:0000256" key="8">
    <source>
        <dbReference type="ARBA" id="ARBA00023154"/>
    </source>
</evidence>
<sequence length="298" mass="31739">MKKTVFTGAGVAIVTPFLEDGQVNYPKLGELIDWQIESGTDCIVTCGTTGESAAMSHEEHMDVVRYTVKKVAGRVPVVAGAGSNDTAVAVELSKLSKEAGADALLHVTPYYNKTSQRGLVKHFTAIADATDLPVILYNVPSRTGVGIQIDTYRELGKHPNIVAVKEANGNISEIAKLFAACGDCLDVYSGNDDQIVPILSLGGKGVISVLSNVMPREAHEICQLYFDGKTAESAALQLKLLPLINALFMDVNPIPVKDAMNLMGLGVGECRLPLCSMAEGQLAALREILAQNDLVEGR</sequence>
<dbReference type="PRINTS" id="PR00146">
    <property type="entry name" value="DHPICSNTHASE"/>
</dbReference>
<comment type="subunit">
    <text evidence="12">Homotetramer; dimer of dimers.</text>
</comment>
<dbReference type="GO" id="GO:0005829">
    <property type="term" value="C:cytosol"/>
    <property type="evidence" value="ECO:0007669"/>
    <property type="project" value="TreeGrafter"/>
</dbReference>
<evidence type="ECO:0000256" key="13">
    <source>
        <dbReference type="PIRNR" id="PIRNR001365"/>
    </source>
</evidence>
<feature type="site" description="Part of a proton relay during catalysis" evidence="12">
    <location>
        <position position="111"/>
    </location>
</feature>
<dbReference type="SUPFAM" id="SSF51569">
    <property type="entry name" value="Aldolase"/>
    <property type="match status" value="1"/>
</dbReference>
<reference evidence="18" key="2">
    <citation type="submission" date="2016-11" db="EMBL/GenBank/DDBJ databases">
        <authorList>
            <person name="Jaros S."/>
            <person name="Januszkiewicz K."/>
            <person name="Wedrychowicz H."/>
        </authorList>
    </citation>
    <scope>NUCLEOTIDE SEQUENCE [LARGE SCALE GENOMIC DNA]</scope>
    <source>
        <strain evidence="18">DSM 4029</strain>
    </source>
</reference>
<dbReference type="PIRSF" id="PIRSF001365">
    <property type="entry name" value="DHDPS"/>
    <property type="match status" value="1"/>
</dbReference>
<dbReference type="InterPro" id="IPR013785">
    <property type="entry name" value="Aldolase_TIM"/>
</dbReference>
<dbReference type="PANTHER" id="PTHR12128">
    <property type="entry name" value="DIHYDRODIPICOLINATE SYNTHASE"/>
    <property type="match status" value="1"/>
</dbReference>
<gene>
    <name evidence="12" type="primary">dapA</name>
    <name evidence="16" type="ORF">GT747_06920</name>
    <name evidence="17" type="ORF">SAMN05444424_0588</name>
</gene>
<dbReference type="InterPro" id="IPR002220">
    <property type="entry name" value="DapA-like"/>
</dbReference>
<accession>A0AAQ1RV32</accession>
<dbReference type="CDD" id="cd00950">
    <property type="entry name" value="DHDPS"/>
    <property type="match status" value="1"/>
</dbReference>
<dbReference type="InterPro" id="IPR020625">
    <property type="entry name" value="Schiff_base-form_aldolases_AS"/>
</dbReference>
<dbReference type="EMBL" id="FQVY01000001">
    <property type="protein sequence ID" value="SHF76033.1"/>
    <property type="molecule type" value="Genomic_DNA"/>
</dbReference>
<dbReference type="EC" id="4.3.3.7" evidence="4 12"/>